<dbReference type="AlphaFoldDB" id="A0A267F9N1"/>
<dbReference type="EMBL" id="NIVC01001283">
    <property type="protein sequence ID" value="PAA69857.1"/>
    <property type="molecule type" value="Genomic_DNA"/>
</dbReference>
<proteinExistence type="predicted"/>
<organism evidence="1 2">
    <name type="scientific">Macrostomum lignano</name>
    <dbReference type="NCBI Taxonomy" id="282301"/>
    <lineage>
        <taxon>Eukaryota</taxon>
        <taxon>Metazoa</taxon>
        <taxon>Spiralia</taxon>
        <taxon>Lophotrochozoa</taxon>
        <taxon>Platyhelminthes</taxon>
        <taxon>Rhabditophora</taxon>
        <taxon>Macrostomorpha</taxon>
        <taxon>Macrostomida</taxon>
        <taxon>Macrostomidae</taxon>
        <taxon>Macrostomum</taxon>
    </lineage>
</organism>
<gene>
    <name evidence="1" type="ORF">BOX15_Mlig028523g1</name>
</gene>
<comment type="caution">
    <text evidence="1">The sequence shown here is derived from an EMBL/GenBank/DDBJ whole genome shotgun (WGS) entry which is preliminary data.</text>
</comment>
<reference evidence="1 2" key="1">
    <citation type="submission" date="2017-06" db="EMBL/GenBank/DDBJ databases">
        <title>A platform for efficient transgenesis in Macrostomum lignano, a flatworm model organism for stem cell research.</title>
        <authorList>
            <person name="Berezikov E."/>
        </authorList>
    </citation>
    <scope>NUCLEOTIDE SEQUENCE [LARGE SCALE GENOMIC DNA]</scope>
    <source>
        <strain evidence="1">DV1</strain>
        <tissue evidence="1">Whole organism</tissue>
    </source>
</reference>
<keyword evidence="2" id="KW-1185">Reference proteome</keyword>
<evidence type="ECO:0000313" key="1">
    <source>
        <dbReference type="EMBL" id="PAA69857.1"/>
    </source>
</evidence>
<sequence>MQGLNVANPPSYKESEWLHQAAAIQATNSRLNRLSYLITAIICVEKRDFALSHAGCEGCAHCLAARRVATPREARQLVQSAFLTGDLPCCYSANQPVEFVFFQTTAPRGLLRLSLIPLTRLSLPSPELFNRTSWTSKDADQLEAVKAAVIRQARTVCSVCMAEFPPAAGGVRAAYGIRRLFKINVGEQRVQTAIKELQDSQFANQVALAVDAATKKLLRDLKATTDGEPASVLGYQHAVLESALPAGLG</sequence>
<protein>
    <submittedName>
        <fullName evidence="1">Uncharacterized protein</fullName>
    </submittedName>
</protein>
<evidence type="ECO:0000313" key="2">
    <source>
        <dbReference type="Proteomes" id="UP000215902"/>
    </source>
</evidence>
<dbReference type="Proteomes" id="UP000215902">
    <property type="component" value="Unassembled WGS sequence"/>
</dbReference>
<name>A0A267F9N1_9PLAT</name>
<accession>A0A267F9N1</accession>